<dbReference type="Proteomes" id="UP000784294">
    <property type="component" value="Unassembled WGS sequence"/>
</dbReference>
<name>A0A448WED6_9PLAT</name>
<dbReference type="EMBL" id="CAAALY010007223">
    <property type="protein sequence ID" value="VEL09778.1"/>
    <property type="molecule type" value="Genomic_DNA"/>
</dbReference>
<evidence type="ECO:0000313" key="1">
    <source>
        <dbReference type="EMBL" id="VEL09778.1"/>
    </source>
</evidence>
<accession>A0A448WED6</accession>
<dbReference type="OrthoDB" id="6266673at2759"/>
<dbReference type="AlphaFoldDB" id="A0A448WED6"/>
<keyword evidence="2" id="KW-1185">Reference proteome</keyword>
<reference evidence="1" key="1">
    <citation type="submission" date="2018-11" db="EMBL/GenBank/DDBJ databases">
        <authorList>
            <consortium name="Pathogen Informatics"/>
        </authorList>
    </citation>
    <scope>NUCLEOTIDE SEQUENCE</scope>
</reference>
<proteinExistence type="predicted"/>
<gene>
    <name evidence="1" type="ORF">PXEA_LOCUS3218</name>
</gene>
<evidence type="ECO:0000313" key="2">
    <source>
        <dbReference type="Proteomes" id="UP000784294"/>
    </source>
</evidence>
<organism evidence="1 2">
    <name type="scientific">Protopolystoma xenopodis</name>
    <dbReference type="NCBI Taxonomy" id="117903"/>
    <lineage>
        <taxon>Eukaryota</taxon>
        <taxon>Metazoa</taxon>
        <taxon>Spiralia</taxon>
        <taxon>Lophotrochozoa</taxon>
        <taxon>Platyhelminthes</taxon>
        <taxon>Monogenea</taxon>
        <taxon>Polyopisthocotylea</taxon>
        <taxon>Polystomatidea</taxon>
        <taxon>Polystomatidae</taxon>
        <taxon>Protopolystoma</taxon>
    </lineage>
</organism>
<comment type="caution">
    <text evidence="1">The sequence shown here is derived from an EMBL/GenBank/DDBJ whole genome shotgun (WGS) entry which is preliminary data.</text>
</comment>
<protein>
    <submittedName>
        <fullName evidence="1">Uncharacterized protein</fullName>
    </submittedName>
</protein>
<sequence>MSCYFSTVQIVCRSECVDLLAAHAILQSVQTRIDWAKKDCIFFSCISLLQPEALANSGHANRLYSASNLQHLGASTLPSIVGGSNHGGGSRPPLKPDARLGQPIDMTSLFMVEVKLLSDDQPPLQIEVTVSRATRLHVTQIGP</sequence>